<keyword evidence="4" id="KW-0804">Transcription</keyword>
<evidence type="ECO:0000259" key="7">
    <source>
        <dbReference type="PROSITE" id="PS51032"/>
    </source>
</evidence>
<dbReference type="CDD" id="cd00018">
    <property type="entry name" value="AP2"/>
    <property type="match status" value="1"/>
</dbReference>
<evidence type="ECO:0000256" key="4">
    <source>
        <dbReference type="ARBA" id="ARBA00023163"/>
    </source>
</evidence>
<dbReference type="GeneID" id="112277993"/>
<dbReference type="KEGG" id="ppp:112277993"/>
<dbReference type="InterPro" id="IPR044808">
    <property type="entry name" value="ERF_plant"/>
</dbReference>
<dbReference type="PROSITE" id="PS51032">
    <property type="entry name" value="AP2_ERF"/>
    <property type="match status" value="1"/>
</dbReference>
<feature type="compositionally biased region" description="Polar residues" evidence="6">
    <location>
        <begin position="336"/>
        <end position="346"/>
    </location>
</feature>
<dbReference type="InterPro" id="IPR036955">
    <property type="entry name" value="AP2/ERF_dom_sf"/>
</dbReference>
<dbReference type="Gramene" id="Pp3c26_13260V3.2">
    <property type="protein sequence ID" value="PAC:32917239.CDS.1"/>
    <property type="gene ID" value="Pp3c26_13260"/>
</dbReference>
<dbReference type="GO" id="GO:0003700">
    <property type="term" value="F:DNA-binding transcription factor activity"/>
    <property type="evidence" value="ECO:0007669"/>
    <property type="project" value="InterPro"/>
</dbReference>
<comment type="subcellular location">
    <subcellularLocation>
        <location evidence="1">Nucleus</location>
    </subcellularLocation>
</comment>
<evidence type="ECO:0000313" key="9">
    <source>
        <dbReference type="EnsemblPlants" id="PAC:32917238.CDS.1"/>
    </source>
</evidence>
<organism evidence="8">
    <name type="scientific">Physcomitrium patens</name>
    <name type="common">Spreading-leaved earth moss</name>
    <name type="synonym">Physcomitrella patens</name>
    <dbReference type="NCBI Taxonomy" id="3218"/>
    <lineage>
        <taxon>Eukaryota</taxon>
        <taxon>Viridiplantae</taxon>
        <taxon>Streptophyta</taxon>
        <taxon>Embryophyta</taxon>
        <taxon>Bryophyta</taxon>
        <taxon>Bryophytina</taxon>
        <taxon>Bryopsida</taxon>
        <taxon>Funariidae</taxon>
        <taxon>Funariales</taxon>
        <taxon>Funariaceae</taxon>
        <taxon>Physcomitrium</taxon>
    </lineage>
</organism>
<keyword evidence="10" id="KW-1185">Reference proteome</keyword>
<dbReference type="EnsemblPlants" id="Pp3c26_13260V3.2">
    <property type="protein sequence ID" value="PAC:32917239.CDS.1"/>
    <property type="gene ID" value="Pp3c26_13260"/>
</dbReference>
<dbReference type="FunFam" id="3.30.730.10:FF:000001">
    <property type="entry name" value="Ethylene-responsive transcription factor 2"/>
    <property type="match status" value="1"/>
</dbReference>
<dbReference type="SUPFAM" id="SSF54171">
    <property type="entry name" value="DNA-binding domain"/>
    <property type="match status" value="1"/>
</dbReference>
<reference evidence="8 10" key="2">
    <citation type="journal article" date="2018" name="Plant J.">
        <title>The Physcomitrella patens chromosome-scale assembly reveals moss genome structure and evolution.</title>
        <authorList>
            <person name="Lang D."/>
            <person name="Ullrich K.K."/>
            <person name="Murat F."/>
            <person name="Fuchs J."/>
            <person name="Jenkins J."/>
            <person name="Haas F.B."/>
            <person name="Piednoel M."/>
            <person name="Gundlach H."/>
            <person name="Van Bel M."/>
            <person name="Meyberg R."/>
            <person name="Vives C."/>
            <person name="Morata J."/>
            <person name="Symeonidi A."/>
            <person name="Hiss M."/>
            <person name="Muchero W."/>
            <person name="Kamisugi Y."/>
            <person name="Saleh O."/>
            <person name="Blanc G."/>
            <person name="Decker E.L."/>
            <person name="van Gessel N."/>
            <person name="Grimwood J."/>
            <person name="Hayes R.D."/>
            <person name="Graham S.W."/>
            <person name="Gunter L.E."/>
            <person name="McDaniel S.F."/>
            <person name="Hoernstein S.N.W."/>
            <person name="Larsson A."/>
            <person name="Li F.W."/>
            <person name="Perroud P.F."/>
            <person name="Phillips J."/>
            <person name="Ranjan P."/>
            <person name="Rokshar D.S."/>
            <person name="Rothfels C.J."/>
            <person name="Schneider L."/>
            <person name="Shu S."/>
            <person name="Stevenson D.W."/>
            <person name="Thummler F."/>
            <person name="Tillich M."/>
            <person name="Villarreal Aguilar J.C."/>
            <person name="Widiez T."/>
            <person name="Wong G.K."/>
            <person name="Wymore A."/>
            <person name="Zhang Y."/>
            <person name="Zimmer A.D."/>
            <person name="Quatrano R.S."/>
            <person name="Mayer K.F.X."/>
            <person name="Goodstein D."/>
            <person name="Casacuberta J.M."/>
            <person name="Vandepoele K."/>
            <person name="Reski R."/>
            <person name="Cuming A.C."/>
            <person name="Tuskan G.A."/>
            <person name="Maumus F."/>
            <person name="Salse J."/>
            <person name="Schmutz J."/>
            <person name="Rensing S.A."/>
        </authorList>
    </citation>
    <scope>NUCLEOTIDE SEQUENCE [LARGE SCALE GENOMIC DNA]</scope>
    <source>
        <strain evidence="9 10">cv. Gransden 2004</strain>
    </source>
</reference>
<keyword evidence="5" id="KW-0539">Nucleus</keyword>
<dbReference type="SMART" id="SM00380">
    <property type="entry name" value="AP2"/>
    <property type="match status" value="1"/>
</dbReference>
<evidence type="ECO:0000256" key="1">
    <source>
        <dbReference type="ARBA" id="ARBA00004123"/>
    </source>
</evidence>
<protein>
    <recommendedName>
        <fullName evidence="7">AP2/ERF domain-containing protein</fullName>
    </recommendedName>
</protein>
<dbReference type="GO" id="GO:0005634">
    <property type="term" value="C:nucleus"/>
    <property type="evidence" value="ECO:0007669"/>
    <property type="project" value="UniProtKB-SubCell"/>
</dbReference>
<dbReference type="GO" id="GO:0003677">
    <property type="term" value="F:DNA binding"/>
    <property type="evidence" value="ECO:0007669"/>
    <property type="project" value="UniProtKB-KW"/>
</dbReference>
<feature type="domain" description="AP2/ERF" evidence="7">
    <location>
        <begin position="259"/>
        <end position="317"/>
    </location>
</feature>
<dbReference type="EnsemblPlants" id="Pp3c26_13260V3.1">
    <property type="protein sequence ID" value="PAC:32917238.CDS.1"/>
    <property type="gene ID" value="Pp3c26_13260"/>
</dbReference>
<dbReference type="PANTHER" id="PTHR31190:SF287">
    <property type="entry name" value="DEVELOPMENT RELATED ERF PROTEIN"/>
    <property type="match status" value="1"/>
</dbReference>
<name>A0A2K1ICW4_PHYPA</name>
<dbReference type="Gene3D" id="3.30.730.10">
    <property type="entry name" value="AP2/ERF domain"/>
    <property type="match status" value="1"/>
</dbReference>
<dbReference type="AlphaFoldDB" id="A0A2K1ICW4"/>
<dbReference type="EMBL" id="ABEU02000026">
    <property type="protein sequence ID" value="PNR27114.1"/>
    <property type="molecule type" value="Genomic_DNA"/>
</dbReference>
<dbReference type="PANTHER" id="PTHR31190">
    <property type="entry name" value="DNA-BINDING DOMAIN"/>
    <property type="match status" value="1"/>
</dbReference>
<feature type="region of interest" description="Disordered" evidence="6">
    <location>
        <begin position="324"/>
        <end position="392"/>
    </location>
</feature>
<feature type="compositionally biased region" description="Low complexity" evidence="6">
    <location>
        <begin position="347"/>
        <end position="368"/>
    </location>
</feature>
<evidence type="ECO:0000256" key="3">
    <source>
        <dbReference type="ARBA" id="ARBA00023125"/>
    </source>
</evidence>
<evidence type="ECO:0000256" key="5">
    <source>
        <dbReference type="ARBA" id="ARBA00023242"/>
    </source>
</evidence>
<gene>
    <name evidence="9" type="primary">LOC112277993</name>
    <name evidence="8" type="ORF">PHYPA_030595</name>
</gene>
<dbReference type="Gramene" id="Pp3c26_13260V3.1">
    <property type="protein sequence ID" value="PAC:32917238.CDS.1"/>
    <property type="gene ID" value="Pp3c26_13260"/>
</dbReference>
<evidence type="ECO:0000313" key="10">
    <source>
        <dbReference type="Proteomes" id="UP000006727"/>
    </source>
</evidence>
<dbReference type="InterPro" id="IPR016177">
    <property type="entry name" value="DNA-bd_dom_sf"/>
</dbReference>
<dbReference type="PaxDb" id="3218-PP1S6_391V6.1"/>
<keyword evidence="2" id="KW-0805">Transcription regulation</keyword>
<sequence length="447" mass="48734">MESVICEAVEGVETWQGYGQPKQTKMFSWKALSELMTREQCDAAVIRGMQVLESLNEYQFQGRDDEGLASSNEDFSTNNFINDNSQFRYAPGISPSSSPKLTSCATFFSPLGSTGGSAGSQAESGHEYSRVAASEYNPGTELPHAGMEVLSIGAESNGYHSENDVWTPEDYAEDVLPARNDDYVNQHDRSPPLSDTNDFRPNDIIYDTQGWGKMATSTVYEIHQVVGNPNSPYTRASEHEAASINSQQQECALASGLQHFRGVRRRPWGKFPAEIRDPAKRGARVWLGTFDTAEEAAAAYDHAALRMRKSRALLNFPLKATSALSNPAMFPPAPKTSITSRGYRQRSTSISPTTTAVAAASISTSASPPSQPPSHRNTHWQQARHPQLQKSTYSTNVNTHSYIAKQIQMSIATSSNPTHSSSGYIGGGGGGQSVNYLLRTTSSPQCR</sequence>
<evidence type="ECO:0000256" key="6">
    <source>
        <dbReference type="SAM" id="MobiDB-lite"/>
    </source>
</evidence>
<evidence type="ECO:0000256" key="2">
    <source>
        <dbReference type="ARBA" id="ARBA00023015"/>
    </source>
</evidence>
<dbReference type="GO" id="GO:0009873">
    <property type="term" value="P:ethylene-activated signaling pathway"/>
    <property type="evidence" value="ECO:0007669"/>
    <property type="project" value="InterPro"/>
</dbReference>
<dbReference type="PRINTS" id="PR00367">
    <property type="entry name" value="ETHRSPELEMNT"/>
</dbReference>
<proteinExistence type="predicted"/>
<keyword evidence="3" id="KW-0238">DNA-binding</keyword>
<accession>A0A2K1ICW4</accession>
<dbReference type="Pfam" id="PF00847">
    <property type="entry name" value="AP2"/>
    <property type="match status" value="1"/>
</dbReference>
<dbReference type="Proteomes" id="UP000006727">
    <property type="component" value="Chromosome 26"/>
</dbReference>
<reference evidence="8 10" key="1">
    <citation type="journal article" date="2008" name="Science">
        <title>The Physcomitrella genome reveals evolutionary insights into the conquest of land by plants.</title>
        <authorList>
            <person name="Rensing S."/>
            <person name="Lang D."/>
            <person name="Zimmer A."/>
            <person name="Terry A."/>
            <person name="Salamov A."/>
            <person name="Shapiro H."/>
            <person name="Nishiyama T."/>
            <person name="Perroud P.-F."/>
            <person name="Lindquist E."/>
            <person name="Kamisugi Y."/>
            <person name="Tanahashi T."/>
            <person name="Sakakibara K."/>
            <person name="Fujita T."/>
            <person name="Oishi K."/>
            <person name="Shin-I T."/>
            <person name="Kuroki Y."/>
            <person name="Toyoda A."/>
            <person name="Suzuki Y."/>
            <person name="Hashimoto A."/>
            <person name="Yamaguchi K."/>
            <person name="Sugano A."/>
            <person name="Kohara Y."/>
            <person name="Fujiyama A."/>
            <person name="Anterola A."/>
            <person name="Aoki S."/>
            <person name="Ashton N."/>
            <person name="Barbazuk W.B."/>
            <person name="Barker E."/>
            <person name="Bennetzen J."/>
            <person name="Bezanilla M."/>
            <person name="Blankenship R."/>
            <person name="Cho S.H."/>
            <person name="Dutcher S."/>
            <person name="Estelle M."/>
            <person name="Fawcett J.A."/>
            <person name="Gundlach H."/>
            <person name="Hanada K."/>
            <person name="Heyl A."/>
            <person name="Hicks K.A."/>
            <person name="Hugh J."/>
            <person name="Lohr M."/>
            <person name="Mayer K."/>
            <person name="Melkozernov A."/>
            <person name="Murata T."/>
            <person name="Nelson D."/>
            <person name="Pils B."/>
            <person name="Prigge M."/>
            <person name="Reiss B."/>
            <person name="Renner T."/>
            <person name="Rombauts S."/>
            <person name="Rushton P."/>
            <person name="Sanderfoot A."/>
            <person name="Schween G."/>
            <person name="Shiu S.-H."/>
            <person name="Stueber K."/>
            <person name="Theodoulou F.L."/>
            <person name="Tu H."/>
            <person name="Van de Peer Y."/>
            <person name="Verrier P.J."/>
            <person name="Waters E."/>
            <person name="Wood A."/>
            <person name="Yang L."/>
            <person name="Cove D."/>
            <person name="Cuming A."/>
            <person name="Hasebe M."/>
            <person name="Lucas S."/>
            <person name="Mishler D.B."/>
            <person name="Reski R."/>
            <person name="Grigoriev I."/>
            <person name="Quatrano R.S."/>
            <person name="Boore J.L."/>
        </authorList>
    </citation>
    <scope>NUCLEOTIDE SEQUENCE [LARGE SCALE GENOMIC DNA]</scope>
    <source>
        <strain evidence="9 10">cv. Gransden 2004</strain>
    </source>
</reference>
<dbReference type="RefSeq" id="XP_024366706.1">
    <property type="nucleotide sequence ID" value="XM_024510938.2"/>
</dbReference>
<evidence type="ECO:0000313" key="8">
    <source>
        <dbReference type="EMBL" id="PNR27114.1"/>
    </source>
</evidence>
<dbReference type="InterPro" id="IPR001471">
    <property type="entry name" value="AP2/ERF_dom"/>
</dbReference>
<reference evidence="9" key="3">
    <citation type="submission" date="2020-12" db="UniProtKB">
        <authorList>
            <consortium name="EnsemblPlants"/>
        </authorList>
    </citation>
    <scope>IDENTIFICATION</scope>
</reference>